<feature type="region of interest" description="Disordered" evidence="1">
    <location>
        <begin position="61"/>
        <end position="88"/>
    </location>
</feature>
<sequence length="88" mass="10135">MRDVTSLSRKERLLARIEAAAEELGMRIAEYDEYLQTQEGRNEERLFQESDTQGRILEEHDEEHDRAAADAGSDESMANVNSDDSEFR</sequence>
<gene>
    <name evidence="2" type="ORF">N0V84_008665</name>
</gene>
<dbReference type="OrthoDB" id="5054065at2759"/>
<dbReference type="AlphaFoldDB" id="A0A9W9BJH6"/>
<accession>A0A9W9BJH6</accession>
<organism evidence="2 3">
    <name type="scientific">Fusarium piperis</name>
    <dbReference type="NCBI Taxonomy" id="1435070"/>
    <lineage>
        <taxon>Eukaryota</taxon>
        <taxon>Fungi</taxon>
        <taxon>Dikarya</taxon>
        <taxon>Ascomycota</taxon>
        <taxon>Pezizomycotina</taxon>
        <taxon>Sordariomycetes</taxon>
        <taxon>Hypocreomycetidae</taxon>
        <taxon>Hypocreales</taxon>
        <taxon>Nectriaceae</taxon>
        <taxon>Fusarium</taxon>
        <taxon>Fusarium solani species complex</taxon>
    </lineage>
</organism>
<protein>
    <submittedName>
        <fullName evidence="2">Uncharacterized protein</fullName>
    </submittedName>
</protein>
<reference evidence="2" key="1">
    <citation type="submission" date="2022-10" db="EMBL/GenBank/DDBJ databases">
        <title>Tapping the CABI collections for fungal endophytes: first genome assemblies for Collariella, Neodidymelliopsis, Ascochyta clinopodiicola, Didymella pomorum, Didymosphaeria variabile, Neocosmospora piperis and Neocucurbitaria cava.</title>
        <authorList>
            <person name="Hill R."/>
        </authorList>
    </citation>
    <scope>NUCLEOTIDE SEQUENCE</scope>
    <source>
        <strain evidence="2">IMI 366586</strain>
    </source>
</reference>
<evidence type="ECO:0000313" key="3">
    <source>
        <dbReference type="Proteomes" id="UP001140502"/>
    </source>
</evidence>
<dbReference type="Proteomes" id="UP001140502">
    <property type="component" value="Unassembled WGS sequence"/>
</dbReference>
<evidence type="ECO:0000313" key="2">
    <source>
        <dbReference type="EMBL" id="KAJ4314899.1"/>
    </source>
</evidence>
<keyword evidence="3" id="KW-1185">Reference proteome</keyword>
<dbReference type="EMBL" id="JAPEUR010000217">
    <property type="protein sequence ID" value="KAJ4314899.1"/>
    <property type="molecule type" value="Genomic_DNA"/>
</dbReference>
<comment type="caution">
    <text evidence="2">The sequence shown here is derived from an EMBL/GenBank/DDBJ whole genome shotgun (WGS) entry which is preliminary data.</text>
</comment>
<proteinExistence type="predicted"/>
<name>A0A9W9BJH6_9HYPO</name>
<evidence type="ECO:0000256" key="1">
    <source>
        <dbReference type="SAM" id="MobiDB-lite"/>
    </source>
</evidence>